<dbReference type="Proteomes" id="UP000007015">
    <property type="component" value="Chromosome 6"/>
</dbReference>
<evidence type="ECO:0000313" key="2">
    <source>
        <dbReference type="EMBL" id="EAZ01125.1"/>
    </source>
</evidence>
<organism evidence="2 3">
    <name type="scientific">Oryza sativa subsp. indica</name>
    <name type="common">Rice</name>
    <dbReference type="NCBI Taxonomy" id="39946"/>
    <lineage>
        <taxon>Eukaryota</taxon>
        <taxon>Viridiplantae</taxon>
        <taxon>Streptophyta</taxon>
        <taxon>Embryophyta</taxon>
        <taxon>Tracheophyta</taxon>
        <taxon>Spermatophyta</taxon>
        <taxon>Magnoliopsida</taxon>
        <taxon>Liliopsida</taxon>
        <taxon>Poales</taxon>
        <taxon>Poaceae</taxon>
        <taxon>BOP clade</taxon>
        <taxon>Oryzoideae</taxon>
        <taxon>Oryzeae</taxon>
        <taxon>Oryzinae</taxon>
        <taxon>Oryza</taxon>
        <taxon>Oryza sativa</taxon>
    </lineage>
</organism>
<dbReference type="EMBL" id="CM000131">
    <property type="protein sequence ID" value="EAZ01125.1"/>
    <property type="molecule type" value="Genomic_DNA"/>
</dbReference>
<protein>
    <submittedName>
        <fullName evidence="2">Uncharacterized protein</fullName>
    </submittedName>
</protein>
<dbReference type="Gramene" id="BGIOSGA021161-TA">
    <property type="protein sequence ID" value="BGIOSGA021161-PA"/>
    <property type="gene ID" value="BGIOSGA021161"/>
</dbReference>
<feature type="region of interest" description="Disordered" evidence="1">
    <location>
        <begin position="56"/>
        <end position="75"/>
    </location>
</feature>
<accession>A2YDG4</accession>
<keyword evidence="3" id="KW-1185">Reference proteome</keyword>
<dbReference type="HOGENOM" id="CLU_2241075_0_0_1"/>
<sequence>MRIPKLATGTHWSSMEVHQGSCEITYLPLCLLLVNAEIPNAERNCNADDVDRASDAHARNASAVGGSPPTSASTVGGLLSNLRRQGGGTRLLAINETQPVNAACC</sequence>
<evidence type="ECO:0000256" key="1">
    <source>
        <dbReference type="SAM" id="MobiDB-lite"/>
    </source>
</evidence>
<reference evidence="2 3" key="1">
    <citation type="journal article" date="2005" name="PLoS Biol.">
        <title>The genomes of Oryza sativa: a history of duplications.</title>
        <authorList>
            <person name="Yu J."/>
            <person name="Wang J."/>
            <person name="Lin W."/>
            <person name="Li S."/>
            <person name="Li H."/>
            <person name="Zhou J."/>
            <person name="Ni P."/>
            <person name="Dong W."/>
            <person name="Hu S."/>
            <person name="Zeng C."/>
            <person name="Zhang J."/>
            <person name="Zhang Y."/>
            <person name="Li R."/>
            <person name="Xu Z."/>
            <person name="Li S."/>
            <person name="Li X."/>
            <person name="Zheng H."/>
            <person name="Cong L."/>
            <person name="Lin L."/>
            <person name="Yin J."/>
            <person name="Geng J."/>
            <person name="Li G."/>
            <person name="Shi J."/>
            <person name="Liu J."/>
            <person name="Lv H."/>
            <person name="Li J."/>
            <person name="Wang J."/>
            <person name="Deng Y."/>
            <person name="Ran L."/>
            <person name="Shi X."/>
            <person name="Wang X."/>
            <person name="Wu Q."/>
            <person name="Li C."/>
            <person name="Ren X."/>
            <person name="Wang J."/>
            <person name="Wang X."/>
            <person name="Li D."/>
            <person name="Liu D."/>
            <person name="Zhang X."/>
            <person name="Ji Z."/>
            <person name="Zhao W."/>
            <person name="Sun Y."/>
            <person name="Zhang Z."/>
            <person name="Bao J."/>
            <person name="Han Y."/>
            <person name="Dong L."/>
            <person name="Ji J."/>
            <person name="Chen P."/>
            <person name="Wu S."/>
            <person name="Liu J."/>
            <person name="Xiao Y."/>
            <person name="Bu D."/>
            <person name="Tan J."/>
            <person name="Yang L."/>
            <person name="Ye C."/>
            <person name="Zhang J."/>
            <person name="Xu J."/>
            <person name="Zhou Y."/>
            <person name="Yu Y."/>
            <person name="Zhang B."/>
            <person name="Zhuang S."/>
            <person name="Wei H."/>
            <person name="Liu B."/>
            <person name="Lei M."/>
            <person name="Yu H."/>
            <person name="Li Y."/>
            <person name="Xu H."/>
            <person name="Wei S."/>
            <person name="He X."/>
            <person name="Fang L."/>
            <person name="Zhang Z."/>
            <person name="Zhang Y."/>
            <person name="Huang X."/>
            <person name="Su Z."/>
            <person name="Tong W."/>
            <person name="Li J."/>
            <person name="Tong Z."/>
            <person name="Li S."/>
            <person name="Ye J."/>
            <person name="Wang L."/>
            <person name="Fang L."/>
            <person name="Lei T."/>
            <person name="Chen C."/>
            <person name="Chen H."/>
            <person name="Xu Z."/>
            <person name="Li H."/>
            <person name="Huang H."/>
            <person name="Zhang F."/>
            <person name="Xu H."/>
            <person name="Li N."/>
            <person name="Zhao C."/>
            <person name="Li S."/>
            <person name="Dong L."/>
            <person name="Huang Y."/>
            <person name="Li L."/>
            <person name="Xi Y."/>
            <person name="Qi Q."/>
            <person name="Li W."/>
            <person name="Zhang B."/>
            <person name="Hu W."/>
            <person name="Zhang Y."/>
            <person name="Tian X."/>
            <person name="Jiao Y."/>
            <person name="Liang X."/>
            <person name="Jin J."/>
            <person name="Gao L."/>
            <person name="Zheng W."/>
            <person name="Hao B."/>
            <person name="Liu S."/>
            <person name="Wang W."/>
            <person name="Yuan L."/>
            <person name="Cao M."/>
            <person name="McDermott J."/>
            <person name="Samudrala R."/>
            <person name="Wang J."/>
            <person name="Wong G.K."/>
            <person name="Yang H."/>
        </authorList>
    </citation>
    <scope>NUCLEOTIDE SEQUENCE [LARGE SCALE GENOMIC DNA]</scope>
    <source>
        <strain evidence="3">cv. 93-11</strain>
    </source>
</reference>
<proteinExistence type="predicted"/>
<evidence type="ECO:0000313" key="3">
    <source>
        <dbReference type="Proteomes" id="UP000007015"/>
    </source>
</evidence>
<gene>
    <name evidence="2" type="ORF">OsI_23152</name>
</gene>
<dbReference type="AlphaFoldDB" id="A2YDG4"/>
<name>A2YDG4_ORYSI</name>